<dbReference type="Proteomes" id="UP000031972">
    <property type="component" value="Unassembled WGS sequence"/>
</dbReference>
<comment type="caution">
    <text evidence="3">The sequence shown here is derived from an EMBL/GenBank/DDBJ whole genome shotgun (WGS) entry which is preliminary data.</text>
</comment>
<dbReference type="AlphaFoldDB" id="A0A0C2W2G1"/>
<feature type="domain" description="TniQ" evidence="1">
    <location>
        <begin position="4"/>
        <end position="158"/>
    </location>
</feature>
<dbReference type="EMBL" id="JXRR01000008">
    <property type="protein sequence ID" value="KIL50821.1"/>
    <property type="molecule type" value="Genomic_DNA"/>
</dbReference>
<name>A0A0C2W2G1_9BACL</name>
<dbReference type="Pfam" id="PF15978">
    <property type="entry name" value="TnsD"/>
    <property type="match status" value="1"/>
</dbReference>
<protein>
    <submittedName>
        <fullName evidence="3">Uncharacterized protein</fullName>
    </submittedName>
</protein>
<evidence type="ECO:0000259" key="1">
    <source>
        <dbReference type="Pfam" id="PF06527"/>
    </source>
</evidence>
<accession>A0A0C2W2G1</accession>
<gene>
    <name evidence="3" type="ORF">KR50_07020</name>
</gene>
<proteinExistence type="predicted"/>
<dbReference type="InterPro" id="IPR032750">
    <property type="entry name" value="TnsD_C"/>
</dbReference>
<dbReference type="PATRIC" id="fig|220754.4.peg.720"/>
<dbReference type="InterPro" id="IPR009492">
    <property type="entry name" value="TniQ"/>
</dbReference>
<dbReference type="RefSeq" id="WP_041054949.1">
    <property type="nucleotide sequence ID" value="NZ_JXRR01000008.1"/>
</dbReference>
<evidence type="ECO:0000259" key="2">
    <source>
        <dbReference type="Pfam" id="PF15978"/>
    </source>
</evidence>
<evidence type="ECO:0000313" key="3">
    <source>
        <dbReference type="EMBL" id="KIL50821.1"/>
    </source>
</evidence>
<feature type="domain" description="Transposon Tn7 transposition protein TnsD C-terminal" evidence="2">
    <location>
        <begin position="202"/>
        <end position="560"/>
    </location>
</feature>
<organism evidence="3 4">
    <name type="scientific">Jeotgalibacillus campisalis</name>
    <dbReference type="NCBI Taxonomy" id="220754"/>
    <lineage>
        <taxon>Bacteria</taxon>
        <taxon>Bacillati</taxon>
        <taxon>Bacillota</taxon>
        <taxon>Bacilli</taxon>
        <taxon>Bacillales</taxon>
        <taxon>Caryophanaceae</taxon>
        <taxon>Jeotgalibacillus</taxon>
    </lineage>
</organism>
<evidence type="ECO:0000313" key="4">
    <source>
        <dbReference type="Proteomes" id="UP000031972"/>
    </source>
</evidence>
<dbReference type="OrthoDB" id="470139at2"/>
<reference evidence="3 4" key="1">
    <citation type="submission" date="2015-01" db="EMBL/GenBank/DDBJ databases">
        <title>Jeotgalibacillus campisalis genome sequencing.</title>
        <authorList>
            <person name="Goh K.M."/>
            <person name="Chan K.-G."/>
            <person name="Yaakop A.S."/>
            <person name="Ee R."/>
            <person name="Gan H.M."/>
            <person name="Chan C.S."/>
        </authorList>
    </citation>
    <scope>NUCLEOTIDE SEQUENCE [LARGE SCALE GENOMIC DNA]</scope>
    <source>
        <strain evidence="3 4">SF-57</strain>
    </source>
</reference>
<dbReference type="Pfam" id="PF06527">
    <property type="entry name" value="TniQ"/>
    <property type="match status" value="1"/>
</dbReference>
<keyword evidence="4" id="KW-1185">Reference proteome</keyword>
<sequence length="624" mass="73308">MVSFFPPIYHDELFYSVLARFHQRSGNESCKQTLIELFNKSTTSAISDFTGEIGELCKNIDQDRYKPIEIIKKNTLLPYYLPFITKEQEDKIKLQMIQGNSVAISVALGLAASKIKETNFFRFCISCFVNEKEIYGEPYWHRTHQLPGVIICPKHKETLSISHIPYRNKQNKHRFFTLDETSIKNGKKISVPTQFFDHYAFIAEQSYRLLNEEELLSGIKNMQNFLFEKLIRKGYLTPSKRLKMKELVSSFLRSFPHGFLDDINSNFIELNNDTWFHKVLRKPRVACHPVRYLLVFNFLEEVMPKSLLINHFKFQPFGIGPWPCLNKASLHYKELKITNCVITSDSKTKQPVGTFICDYCDFIYSRRGPDRVEQDKYKIGRVKNFGNVWLNKLYELDALGEHSTLHISSVLGVDSNTVKKYLRNKDNKVKNEVIERREIQNRAGEMHKENFLALRNENPKFSRTQLRRANPSTYMWLYRNEKNWLFRNLPSPKKPHKSIEKVNWVKRDEDYSVLIIKEAINMLFEDPLIRISKSRIGIRLDIRTNLETKINKLPCCKSLLKDITETVEDFQIRRVRFHATRLRQENLLYTRSSLLRASGLKSQLTNSVNAVVIDELTYLKNEDV</sequence>